<dbReference type="InterPro" id="IPR001138">
    <property type="entry name" value="Zn2Cys6_DnaBD"/>
</dbReference>
<keyword evidence="9" id="KW-1185">Reference proteome</keyword>
<accession>A0A2I2FUK2</accession>
<feature type="compositionally biased region" description="Basic and acidic residues" evidence="6">
    <location>
        <begin position="76"/>
        <end position="87"/>
    </location>
</feature>
<gene>
    <name evidence="8" type="ORF">P170DRAFT_467995</name>
</gene>
<dbReference type="STRING" id="1392250.A0A2I2FUK2"/>
<dbReference type="PROSITE" id="PS50048">
    <property type="entry name" value="ZN2_CY6_FUNGAL_2"/>
    <property type="match status" value="1"/>
</dbReference>
<keyword evidence="4" id="KW-0804">Transcription</keyword>
<dbReference type="CDD" id="cd00067">
    <property type="entry name" value="GAL4"/>
    <property type="match status" value="1"/>
</dbReference>
<dbReference type="Gene3D" id="4.10.240.10">
    <property type="entry name" value="Zn(2)-C6 fungal-type DNA-binding domain"/>
    <property type="match status" value="1"/>
</dbReference>
<comment type="caution">
    <text evidence="8">The sequence shown here is derived from an EMBL/GenBank/DDBJ whole genome shotgun (WGS) entry which is preliminary data.</text>
</comment>
<evidence type="ECO:0000256" key="4">
    <source>
        <dbReference type="ARBA" id="ARBA00023163"/>
    </source>
</evidence>
<keyword evidence="5" id="KW-0539">Nucleus</keyword>
<comment type="subcellular location">
    <subcellularLocation>
        <location evidence="1">Nucleus</location>
    </subcellularLocation>
</comment>
<dbReference type="PANTHER" id="PTHR47540">
    <property type="entry name" value="THIAMINE REPRESSIBLE GENES REGULATORY PROTEIN THI5"/>
    <property type="match status" value="1"/>
</dbReference>
<feature type="domain" description="Zn(2)-C6 fungal-type" evidence="7">
    <location>
        <begin position="30"/>
        <end position="59"/>
    </location>
</feature>
<dbReference type="Proteomes" id="UP000234275">
    <property type="component" value="Unassembled WGS sequence"/>
</dbReference>
<sequence>MSLNTQRYPTPPRSIPKSTAKSTTPRLRSACDSCHQAKTKCSGTSPCLSCQMSATPCTYSPCNQPGRPKGSKNKRSVIDVKEHKGDPFETPSLGLRPPQSLWQESIDFNLAPLVLENPLVEELRNPPAPEEDHENDFNFVQPPFQAPPSSTMGDGSNSNLSPCDSPGYATPSASVPNDDPPTDGDRGGSCSCLQRHVYLVYQLGDLQSASVGKVSAPAVLEAVRRAQSPWTRLQECRRCRGPDFPQEVLLLFAVSIRILLSAFRQMNMWDPEGGQSIGTEGSVLEAETDVLVGSFEVTGTVKAEMVNLILRNALEQVLSALMYLQSRSSSLWASLLETTSRAERPSSGHASPSRSLGLDETSNSLLKGRQTLQESGPGSKRARV</sequence>
<feature type="compositionally biased region" description="Polar residues" evidence="6">
    <location>
        <begin position="348"/>
        <end position="376"/>
    </location>
</feature>
<dbReference type="Pfam" id="PF00172">
    <property type="entry name" value="Zn_clus"/>
    <property type="match status" value="1"/>
</dbReference>
<protein>
    <recommendedName>
        <fullName evidence="7">Zn(2)-C6 fungal-type domain-containing protein</fullName>
    </recommendedName>
</protein>
<feature type="compositionally biased region" description="Polar residues" evidence="6">
    <location>
        <begin position="147"/>
        <end position="162"/>
    </location>
</feature>
<evidence type="ECO:0000259" key="7">
    <source>
        <dbReference type="PROSITE" id="PS50048"/>
    </source>
</evidence>
<evidence type="ECO:0000256" key="5">
    <source>
        <dbReference type="ARBA" id="ARBA00023242"/>
    </source>
</evidence>
<name>A0A2I2FUK2_9EURO</name>
<dbReference type="InterPro" id="IPR051711">
    <property type="entry name" value="Stress_Response_Reg"/>
</dbReference>
<dbReference type="GO" id="GO:0000981">
    <property type="term" value="F:DNA-binding transcription factor activity, RNA polymerase II-specific"/>
    <property type="evidence" value="ECO:0007669"/>
    <property type="project" value="InterPro"/>
</dbReference>
<dbReference type="InterPro" id="IPR036864">
    <property type="entry name" value="Zn2-C6_fun-type_DNA-bd_sf"/>
</dbReference>
<dbReference type="VEuPathDB" id="FungiDB:P170DRAFT_467995"/>
<dbReference type="RefSeq" id="XP_024699583.1">
    <property type="nucleotide sequence ID" value="XM_024852516.1"/>
</dbReference>
<dbReference type="AlphaFoldDB" id="A0A2I2FUK2"/>
<evidence type="ECO:0000313" key="9">
    <source>
        <dbReference type="Proteomes" id="UP000234275"/>
    </source>
</evidence>
<keyword evidence="3" id="KW-0238">DNA-binding</keyword>
<dbReference type="SUPFAM" id="SSF57701">
    <property type="entry name" value="Zn2/Cys6 DNA-binding domain"/>
    <property type="match status" value="1"/>
</dbReference>
<dbReference type="GO" id="GO:0005634">
    <property type="term" value="C:nucleus"/>
    <property type="evidence" value="ECO:0007669"/>
    <property type="project" value="UniProtKB-SubCell"/>
</dbReference>
<dbReference type="PROSITE" id="PS00463">
    <property type="entry name" value="ZN2_CY6_FUNGAL_1"/>
    <property type="match status" value="1"/>
</dbReference>
<reference evidence="8 9" key="1">
    <citation type="submission" date="2016-12" db="EMBL/GenBank/DDBJ databases">
        <title>The genomes of Aspergillus section Nigri reveals drivers in fungal speciation.</title>
        <authorList>
            <consortium name="DOE Joint Genome Institute"/>
            <person name="Vesth T.C."/>
            <person name="Nybo J."/>
            <person name="Theobald S."/>
            <person name="Brandl J."/>
            <person name="Frisvad J.C."/>
            <person name="Nielsen K.F."/>
            <person name="Lyhne E.K."/>
            <person name="Kogle M.E."/>
            <person name="Kuo A."/>
            <person name="Riley R."/>
            <person name="Clum A."/>
            <person name="Nolan M."/>
            <person name="Lipzen A."/>
            <person name="Salamov A."/>
            <person name="Henrissat B."/>
            <person name="Wiebenga A."/>
            <person name="De Vries R.P."/>
            <person name="Grigoriev I.V."/>
            <person name="Mortensen U.H."/>
            <person name="Andersen M.R."/>
            <person name="Baker S.E."/>
        </authorList>
    </citation>
    <scope>NUCLEOTIDE SEQUENCE [LARGE SCALE GENOMIC DNA]</scope>
    <source>
        <strain evidence="8 9">IBT 23096</strain>
    </source>
</reference>
<feature type="region of interest" description="Disordered" evidence="6">
    <location>
        <begin position="342"/>
        <end position="384"/>
    </location>
</feature>
<dbReference type="GO" id="GO:0008270">
    <property type="term" value="F:zinc ion binding"/>
    <property type="evidence" value="ECO:0007669"/>
    <property type="project" value="InterPro"/>
</dbReference>
<keyword evidence="2" id="KW-0805">Transcription regulation</keyword>
<dbReference type="GO" id="GO:0045944">
    <property type="term" value="P:positive regulation of transcription by RNA polymerase II"/>
    <property type="evidence" value="ECO:0007669"/>
    <property type="project" value="TreeGrafter"/>
</dbReference>
<proteinExistence type="predicted"/>
<evidence type="ECO:0000256" key="1">
    <source>
        <dbReference type="ARBA" id="ARBA00004123"/>
    </source>
</evidence>
<evidence type="ECO:0000256" key="3">
    <source>
        <dbReference type="ARBA" id="ARBA00023125"/>
    </source>
</evidence>
<dbReference type="OrthoDB" id="4330117at2759"/>
<dbReference type="GeneID" id="36560214"/>
<dbReference type="PANTHER" id="PTHR47540:SF4">
    <property type="entry name" value="TRANSCRIPTION FACTOR RGLT"/>
    <property type="match status" value="1"/>
</dbReference>
<evidence type="ECO:0000256" key="6">
    <source>
        <dbReference type="SAM" id="MobiDB-lite"/>
    </source>
</evidence>
<dbReference type="EMBL" id="MSFO01000009">
    <property type="protein sequence ID" value="PLB44281.1"/>
    <property type="molecule type" value="Genomic_DNA"/>
</dbReference>
<evidence type="ECO:0000313" key="8">
    <source>
        <dbReference type="EMBL" id="PLB44281.1"/>
    </source>
</evidence>
<feature type="region of interest" description="Disordered" evidence="6">
    <location>
        <begin position="123"/>
        <end position="188"/>
    </location>
</feature>
<dbReference type="SMART" id="SM00066">
    <property type="entry name" value="GAL4"/>
    <property type="match status" value="1"/>
</dbReference>
<organism evidence="8 9">
    <name type="scientific">Aspergillus steynii IBT 23096</name>
    <dbReference type="NCBI Taxonomy" id="1392250"/>
    <lineage>
        <taxon>Eukaryota</taxon>
        <taxon>Fungi</taxon>
        <taxon>Dikarya</taxon>
        <taxon>Ascomycota</taxon>
        <taxon>Pezizomycotina</taxon>
        <taxon>Eurotiomycetes</taxon>
        <taxon>Eurotiomycetidae</taxon>
        <taxon>Eurotiales</taxon>
        <taxon>Aspergillaceae</taxon>
        <taxon>Aspergillus</taxon>
        <taxon>Aspergillus subgen. Circumdati</taxon>
    </lineage>
</organism>
<feature type="region of interest" description="Disordered" evidence="6">
    <location>
        <begin position="1"/>
        <end position="24"/>
    </location>
</feature>
<dbReference type="GO" id="GO:0043565">
    <property type="term" value="F:sequence-specific DNA binding"/>
    <property type="evidence" value="ECO:0007669"/>
    <property type="project" value="TreeGrafter"/>
</dbReference>
<evidence type="ECO:0000256" key="2">
    <source>
        <dbReference type="ARBA" id="ARBA00023015"/>
    </source>
</evidence>
<feature type="region of interest" description="Disordered" evidence="6">
    <location>
        <begin position="61"/>
        <end position="97"/>
    </location>
</feature>